<gene>
    <name evidence="3" type="ORF">H6G14_26585</name>
</gene>
<keyword evidence="4" id="KW-1185">Reference proteome</keyword>
<dbReference type="PANTHER" id="PTHR38340:SF1">
    <property type="entry name" value="S-LAYER PROTEIN"/>
    <property type="match status" value="1"/>
</dbReference>
<comment type="caution">
    <text evidence="3">The sequence shown here is derived from an EMBL/GenBank/DDBJ whole genome shotgun (WGS) entry which is preliminary data.</text>
</comment>
<keyword evidence="2" id="KW-0964">Secreted</keyword>
<comment type="subcellular location">
    <subcellularLocation>
        <location evidence="1">Secreted</location>
    </subcellularLocation>
</comment>
<dbReference type="Proteomes" id="UP000621307">
    <property type="component" value="Unassembled WGS sequence"/>
</dbReference>
<dbReference type="SUPFAM" id="SSF51120">
    <property type="entry name" value="beta-Roll"/>
    <property type="match status" value="1"/>
</dbReference>
<protein>
    <recommendedName>
        <fullName evidence="5">Calcium-binding protein</fullName>
    </recommendedName>
</protein>
<evidence type="ECO:0000256" key="1">
    <source>
        <dbReference type="ARBA" id="ARBA00004613"/>
    </source>
</evidence>
<dbReference type="InterPro" id="IPR050557">
    <property type="entry name" value="RTX_toxin/Mannuronan_C5-epim"/>
</dbReference>
<dbReference type="InterPro" id="IPR011049">
    <property type="entry name" value="Serralysin-like_metalloprot_C"/>
</dbReference>
<proteinExistence type="predicted"/>
<evidence type="ECO:0008006" key="5">
    <source>
        <dbReference type="Google" id="ProtNLM"/>
    </source>
</evidence>
<feature type="non-terminal residue" evidence="3">
    <location>
        <position position="1"/>
    </location>
</feature>
<dbReference type="RefSeq" id="WP_277884333.1">
    <property type="nucleotide sequence ID" value="NZ_JACJQL010000065.1"/>
</dbReference>
<dbReference type="InterPro" id="IPR001343">
    <property type="entry name" value="Hemolysn_Ca-bd"/>
</dbReference>
<dbReference type="InterPro" id="IPR048165">
    <property type="entry name" value="Bluetail_dom"/>
</dbReference>
<dbReference type="PANTHER" id="PTHR38340">
    <property type="entry name" value="S-LAYER PROTEIN"/>
    <property type="match status" value="1"/>
</dbReference>
<evidence type="ECO:0000313" key="3">
    <source>
        <dbReference type="EMBL" id="MBD2254803.1"/>
    </source>
</evidence>
<dbReference type="EMBL" id="JACJQL010000065">
    <property type="protein sequence ID" value="MBD2254803.1"/>
    <property type="molecule type" value="Genomic_DNA"/>
</dbReference>
<dbReference type="NCBIfam" id="NF041519">
    <property type="entry name" value="bluetail"/>
    <property type="match status" value="1"/>
</dbReference>
<name>A0ABR8BL12_9NOSO</name>
<dbReference type="Pfam" id="PF00353">
    <property type="entry name" value="HemolysinCabind"/>
    <property type="match status" value="1"/>
</dbReference>
<dbReference type="Gene3D" id="2.150.10.10">
    <property type="entry name" value="Serralysin-like metalloprotease, C-terminal"/>
    <property type="match status" value="1"/>
</dbReference>
<dbReference type="InterPro" id="IPR018511">
    <property type="entry name" value="Hemolysin-typ_Ca-bd_CS"/>
</dbReference>
<reference evidence="3 4" key="1">
    <citation type="journal article" date="2020" name="ISME J.">
        <title>Comparative genomics reveals insights into cyanobacterial evolution and habitat adaptation.</title>
        <authorList>
            <person name="Chen M.Y."/>
            <person name="Teng W.K."/>
            <person name="Zhao L."/>
            <person name="Hu C.X."/>
            <person name="Zhou Y.K."/>
            <person name="Han B.P."/>
            <person name="Song L.R."/>
            <person name="Shu W.S."/>
        </authorList>
    </citation>
    <scope>NUCLEOTIDE SEQUENCE [LARGE SCALE GENOMIC DNA]</scope>
    <source>
        <strain evidence="3 4">FACHB-3921</strain>
    </source>
</reference>
<dbReference type="PRINTS" id="PR00313">
    <property type="entry name" value="CABNDNGRPT"/>
</dbReference>
<dbReference type="PROSITE" id="PS00330">
    <property type="entry name" value="HEMOLYSIN_CALCIUM"/>
    <property type="match status" value="2"/>
</dbReference>
<accession>A0ABR8BL12</accession>
<sequence>NTVNGGLGDDNITAGAGNDALNGGDGNDNIQGGAGNDILTGSAGKDVLVGGLGSDRFDYKNLNDSLLANFDLVTDFNSTIGNDIFLVSSARTAFTNVGAVASLDTAGISAKLTDAFFIGNAAAQFTLGSRTFVAINDATDGFNTNTDAIIEVTSLTGTLGLSNFTTV</sequence>
<evidence type="ECO:0000313" key="4">
    <source>
        <dbReference type="Proteomes" id="UP000621307"/>
    </source>
</evidence>
<evidence type="ECO:0000256" key="2">
    <source>
        <dbReference type="ARBA" id="ARBA00022525"/>
    </source>
</evidence>
<organism evidence="3 4">
    <name type="scientific">Nostoc parmelioides FACHB-3921</name>
    <dbReference type="NCBI Taxonomy" id="2692909"/>
    <lineage>
        <taxon>Bacteria</taxon>
        <taxon>Bacillati</taxon>
        <taxon>Cyanobacteriota</taxon>
        <taxon>Cyanophyceae</taxon>
        <taxon>Nostocales</taxon>
        <taxon>Nostocaceae</taxon>
        <taxon>Nostoc</taxon>
    </lineage>
</organism>